<comment type="caution">
    <text evidence="2">The sequence shown here is derived from an EMBL/GenBank/DDBJ whole genome shotgun (WGS) entry which is preliminary data.</text>
</comment>
<feature type="region of interest" description="Disordered" evidence="1">
    <location>
        <begin position="20"/>
        <end position="55"/>
    </location>
</feature>
<dbReference type="AlphaFoldDB" id="A0A1D1VMR6"/>
<sequence>MGELVANLCKPIEQYKLRNQERLTNRQRDQQGSAVSELLRDPDPMPPHPLRSKSLTKPVKNYALQNRQLLRQLAVAQKEKTLAQQIPSLLKVSSRYENVESRVFRETESNLAEKKPLRTEYLRAHSKTGPNSDISLRPRSNISPSRSCVSQSSVPSRYSPNRLHSASTTASSCTLTSSREPRNYIKLNGQVAKEPKQIVGNRSFTERQTGFLQKLEKLPKTPLGQVPL</sequence>
<accession>A0A1D1VMR6</accession>
<proteinExistence type="predicted"/>
<evidence type="ECO:0000256" key="1">
    <source>
        <dbReference type="SAM" id="MobiDB-lite"/>
    </source>
</evidence>
<evidence type="ECO:0000313" key="2">
    <source>
        <dbReference type="EMBL" id="GAV02912.1"/>
    </source>
</evidence>
<evidence type="ECO:0000313" key="3">
    <source>
        <dbReference type="Proteomes" id="UP000186922"/>
    </source>
</evidence>
<reference evidence="2 3" key="1">
    <citation type="journal article" date="2016" name="Nat. Commun.">
        <title>Extremotolerant tardigrade genome and improved radiotolerance of human cultured cells by tardigrade-unique protein.</title>
        <authorList>
            <person name="Hashimoto T."/>
            <person name="Horikawa D.D."/>
            <person name="Saito Y."/>
            <person name="Kuwahara H."/>
            <person name="Kozuka-Hata H."/>
            <person name="Shin-I T."/>
            <person name="Minakuchi Y."/>
            <person name="Ohishi K."/>
            <person name="Motoyama A."/>
            <person name="Aizu T."/>
            <person name="Enomoto A."/>
            <person name="Kondo K."/>
            <person name="Tanaka S."/>
            <person name="Hara Y."/>
            <person name="Koshikawa S."/>
            <person name="Sagara H."/>
            <person name="Miura T."/>
            <person name="Yokobori S."/>
            <person name="Miyagawa K."/>
            <person name="Suzuki Y."/>
            <person name="Kubo T."/>
            <person name="Oyama M."/>
            <person name="Kohara Y."/>
            <person name="Fujiyama A."/>
            <person name="Arakawa K."/>
            <person name="Katayama T."/>
            <person name="Toyoda A."/>
            <person name="Kunieda T."/>
        </authorList>
    </citation>
    <scope>NUCLEOTIDE SEQUENCE [LARGE SCALE GENOMIC DNA]</scope>
    <source>
        <strain evidence="2 3">YOKOZUNA-1</strain>
    </source>
</reference>
<keyword evidence="3" id="KW-1185">Reference proteome</keyword>
<feature type="compositionally biased region" description="Polar residues" evidence="1">
    <location>
        <begin position="128"/>
        <end position="142"/>
    </location>
</feature>
<protein>
    <submittedName>
        <fullName evidence="2">Uncharacterized protein</fullName>
    </submittedName>
</protein>
<feature type="region of interest" description="Disordered" evidence="1">
    <location>
        <begin position="121"/>
        <end position="177"/>
    </location>
</feature>
<dbReference type="Proteomes" id="UP000186922">
    <property type="component" value="Unassembled WGS sequence"/>
</dbReference>
<gene>
    <name evidence="2" type="primary">RvY_13415-1</name>
    <name evidence="2" type="synonym">RvY_13415.1</name>
    <name evidence="2" type="ORF">RvY_13415</name>
</gene>
<feature type="compositionally biased region" description="Basic and acidic residues" evidence="1">
    <location>
        <begin position="20"/>
        <end position="29"/>
    </location>
</feature>
<feature type="compositionally biased region" description="Low complexity" evidence="1">
    <location>
        <begin position="143"/>
        <end position="177"/>
    </location>
</feature>
<name>A0A1D1VMR6_RAMVA</name>
<dbReference type="EMBL" id="BDGG01000009">
    <property type="protein sequence ID" value="GAV02912.1"/>
    <property type="molecule type" value="Genomic_DNA"/>
</dbReference>
<organism evidence="2 3">
    <name type="scientific">Ramazzottius varieornatus</name>
    <name type="common">Water bear</name>
    <name type="synonym">Tardigrade</name>
    <dbReference type="NCBI Taxonomy" id="947166"/>
    <lineage>
        <taxon>Eukaryota</taxon>
        <taxon>Metazoa</taxon>
        <taxon>Ecdysozoa</taxon>
        <taxon>Tardigrada</taxon>
        <taxon>Eutardigrada</taxon>
        <taxon>Parachela</taxon>
        <taxon>Hypsibioidea</taxon>
        <taxon>Ramazzottiidae</taxon>
        <taxon>Ramazzottius</taxon>
    </lineage>
</organism>